<evidence type="ECO:0000256" key="1">
    <source>
        <dbReference type="ARBA" id="ARBA00023125"/>
    </source>
</evidence>
<dbReference type="CDD" id="cd00093">
    <property type="entry name" value="HTH_XRE"/>
    <property type="match status" value="1"/>
</dbReference>
<dbReference type="PROSITE" id="PS50943">
    <property type="entry name" value="HTH_CROC1"/>
    <property type="match status" value="1"/>
</dbReference>
<sequence>MYFPRLKDLRSDKDLLQKDIAKILDISQTVYSRYERGFQTIPVEHLITLADFYDTSTDYVLGRTNQTRPYKK</sequence>
<dbReference type="Gene3D" id="1.10.260.40">
    <property type="entry name" value="lambda repressor-like DNA-binding domains"/>
    <property type="match status" value="1"/>
</dbReference>
<evidence type="ECO:0000313" key="3">
    <source>
        <dbReference type="EMBL" id="SHI16318.1"/>
    </source>
</evidence>
<accession>A0A1M5YWT8</accession>
<organism evidence="3 4">
    <name type="scientific">Sporobacter termitidis DSM 10068</name>
    <dbReference type="NCBI Taxonomy" id="1123282"/>
    <lineage>
        <taxon>Bacteria</taxon>
        <taxon>Bacillati</taxon>
        <taxon>Bacillota</taxon>
        <taxon>Clostridia</taxon>
        <taxon>Eubacteriales</taxon>
        <taxon>Oscillospiraceae</taxon>
        <taxon>Sporobacter</taxon>
    </lineage>
</organism>
<dbReference type="Pfam" id="PF01381">
    <property type="entry name" value="HTH_3"/>
    <property type="match status" value="1"/>
</dbReference>
<dbReference type="Proteomes" id="UP000183995">
    <property type="component" value="Unassembled WGS sequence"/>
</dbReference>
<evidence type="ECO:0000259" key="2">
    <source>
        <dbReference type="PROSITE" id="PS50943"/>
    </source>
</evidence>
<name>A0A1M5YWT8_9FIRM</name>
<dbReference type="RefSeq" id="WP_073080440.1">
    <property type="nucleotide sequence ID" value="NZ_FQXV01000011.1"/>
</dbReference>
<keyword evidence="4" id="KW-1185">Reference proteome</keyword>
<dbReference type="EMBL" id="FQXV01000011">
    <property type="protein sequence ID" value="SHI16318.1"/>
    <property type="molecule type" value="Genomic_DNA"/>
</dbReference>
<dbReference type="AlphaFoldDB" id="A0A1M5YWT8"/>
<dbReference type="PANTHER" id="PTHR46558:SF14">
    <property type="entry name" value="HTH-TYPE TRANSCRIPTIONAL REGULATOR ANSR"/>
    <property type="match status" value="1"/>
</dbReference>
<dbReference type="OrthoDB" id="2064916at2"/>
<keyword evidence="1" id="KW-0238">DNA-binding</keyword>
<dbReference type="STRING" id="1123282.SAMN02745823_02916"/>
<reference evidence="3 4" key="1">
    <citation type="submission" date="2016-11" db="EMBL/GenBank/DDBJ databases">
        <authorList>
            <person name="Jaros S."/>
            <person name="Januszkiewicz K."/>
            <person name="Wedrychowicz H."/>
        </authorList>
    </citation>
    <scope>NUCLEOTIDE SEQUENCE [LARGE SCALE GENOMIC DNA]</scope>
    <source>
        <strain evidence="3 4">DSM 10068</strain>
    </source>
</reference>
<dbReference type="PANTHER" id="PTHR46558">
    <property type="entry name" value="TRACRIPTIONAL REGULATORY PROTEIN-RELATED-RELATED"/>
    <property type="match status" value="1"/>
</dbReference>
<feature type="domain" description="HTH cro/C1-type" evidence="2">
    <location>
        <begin position="6"/>
        <end position="60"/>
    </location>
</feature>
<dbReference type="InterPro" id="IPR010982">
    <property type="entry name" value="Lambda_DNA-bd_dom_sf"/>
</dbReference>
<evidence type="ECO:0000313" key="4">
    <source>
        <dbReference type="Proteomes" id="UP000183995"/>
    </source>
</evidence>
<gene>
    <name evidence="3" type="ORF">SAMN02745823_02916</name>
</gene>
<protein>
    <submittedName>
        <fullName evidence="3">Helix-turn-helix domain-containing protein</fullName>
    </submittedName>
</protein>
<proteinExistence type="predicted"/>
<dbReference type="SMART" id="SM00530">
    <property type="entry name" value="HTH_XRE"/>
    <property type="match status" value="1"/>
</dbReference>
<dbReference type="SUPFAM" id="SSF47413">
    <property type="entry name" value="lambda repressor-like DNA-binding domains"/>
    <property type="match status" value="1"/>
</dbReference>
<dbReference type="InterPro" id="IPR001387">
    <property type="entry name" value="Cro/C1-type_HTH"/>
</dbReference>
<dbReference type="GO" id="GO:0003677">
    <property type="term" value="F:DNA binding"/>
    <property type="evidence" value="ECO:0007669"/>
    <property type="project" value="UniProtKB-KW"/>
</dbReference>